<keyword evidence="2" id="KW-0813">Transport</keyword>
<evidence type="ECO:0000313" key="6">
    <source>
        <dbReference type="EMBL" id="SFM63774.1"/>
    </source>
</evidence>
<dbReference type="Pfam" id="PF00005">
    <property type="entry name" value="ABC_tran"/>
    <property type="match status" value="1"/>
</dbReference>
<keyword evidence="3" id="KW-0547">Nucleotide-binding</keyword>
<dbReference type="Proteomes" id="UP000243629">
    <property type="component" value="Unassembled WGS sequence"/>
</dbReference>
<dbReference type="AlphaFoldDB" id="A0A1I4SH88"/>
<organism evidence="6 7">
    <name type="scientific">Halopseudomonas yangmingensis</name>
    <dbReference type="NCBI Taxonomy" id="1720063"/>
    <lineage>
        <taxon>Bacteria</taxon>
        <taxon>Pseudomonadati</taxon>
        <taxon>Pseudomonadota</taxon>
        <taxon>Gammaproteobacteria</taxon>
        <taxon>Pseudomonadales</taxon>
        <taxon>Pseudomonadaceae</taxon>
        <taxon>Halopseudomonas</taxon>
    </lineage>
</organism>
<accession>A0A1I4SH88</accession>
<dbReference type="InterPro" id="IPR003593">
    <property type="entry name" value="AAA+_ATPase"/>
</dbReference>
<comment type="similarity">
    <text evidence="1">Belongs to the ABC transporter superfamily.</text>
</comment>
<gene>
    <name evidence="6" type="ORF">SAMN05216217_11033</name>
</gene>
<evidence type="ECO:0000256" key="4">
    <source>
        <dbReference type="ARBA" id="ARBA00022840"/>
    </source>
</evidence>
<keyword evidence="7" id="KW-1185">Reference proteome</keyword>
<dbReference type="SUPFAM" id="SSF52540">
    <property type="entry name" value="P-loop containing nucleoside triphosphate hydrolases"/>
    <property type="match status" value="1"/>
</dbReference>
<keyword evidence="4 6" id="KW-0067">ATP-binding</keyword>
<dbReference type="SMART" id="SM00382">
    <property type="entry name" value="AAA"/>
    <property type="match status" value="1"/>
</dbReference>
<dbReference type="GO" id="GO:0005524">
    <property type="term" value="F:ATP binding"/>
    <property type="evidence" value="ECO:0007669"/>
    <property type="project" value="UniProtKB-KW"/>
</dbReference>
<name>A0A1I4SH88_9GAMM</name>
<dbReference type="STRING" id="1720063.SAMN05216217_11033"/>
<dbReference type="InterPro" id="IPR027417">
    <property type="entry name" value="P-loop_NTPase"/>
</dbReference>
<evidence type="ECO:0000256" key="2">
    <source>
        <dbReference type="ARBA" id="ARBA00022448"/>
    </source>
</evidence>
<dbReference type="InterPro" id="IPR003439">
    <property type="entry name" value="ABC_transporter-like_ATP-bd"/>
</dbReference>
<dbReference type="PANTHER" id="PTHR42788:SF13">
    <property type="entry name" value="ALIPHATIC SULFONATES IMPORT ATP-BINDING PROTEIN SSUB"/>
    <property type="match status" value="1"/>
</dbReference>
<dbReference type="GO" id="GO:0016887">
    <property type="term" value="F:ATP hydrolysis activity"/>
    <property type="evidence" value="ECO:0007669"/>
    <property type="project" value="InterPro"/>
</dbReference>
<dbReference type="InterPro" id="IPR050166">
    <property type="entry name" value="ABC_transporter_ATP-bind"/>
</dbReference>
<evidence type="ECO:0000259" key="5">
    <source>
        <dbReference type="PROSITE" id="PS50893"/>
    </source>
</evidence>
<feature type="domain" description="ABC transporter" evidence="5">
    <location>
        <begin position="27"/>
        <end position="248"/>
    </location>
</feature>
<dbReference type="InterPro" id="IPR017871">
    <property type="entry name" value="ABC_transporter-like_CS"/>
</dbReference>
<dbReference type="Gene3D" id="3.40.50.300">
    <property type="entry name" value="P-loop containing nucleotide triphosphate hydrolases"/>
    <property type="match status" value="1"/>
</dbReference>
<reference evidence="7" key="1">
    <citation type="submission" date="2016-10" db="EMBL/GenBank/DDBJ databases">
        <authorList>
            <person name="Varghese N."/>
            <person name="Submissions S."/>
        </authorList>
    </citation>
    <scope>NUCLEOTIDE SEQUENCE [LARGE SCALE GENOMIC DNA]</scope>
    <source>
        <strain evidence="7">DSM 24213</strain>
    </source>
</reference>
<dbReference type="PANTHER" id="PTHR42788">
    <property type="entry name" value="TAURINE IMPORT ATP-BINDING PROTEIN-RELATED"/>
    <property type="match status" value="1"/>
</dbReference>
<proteinExistence type="inferred from homology"/>
<sequence>MTAELDLSAVLDDNLGLQAPPGGDRLLRLQGLSWSFGPYAVLEAIDLSLREGEIVALAGPSGCGKTTLMQLCAGLLEAEPGQLLNRFSRTGCLFQQPRLLPWKRTLDNLTLGLRAQGVTRTDAEQRARAMAACLELSADCLSQYPDQLSGGMQSRVALGRTLLIEPDLLLLDEPFSALDIGLRETLYRHLLDYRQRRSPGILLVTHDLREALRLADRLIIMQPDPGRLLLQVRLPLAPTGRNAESVHQLFARLLADQRVREVFGLDEVPAC</sequence>
<evidence type="ECO:0000256" key="1">
    <source>
        <dbReference type="ARBA" id="ARBA00005417"/>
    </source>
</evidence>
<evidence type="ECO:0000313" key="7">
    <source>
        <dbReference type="Proteomes" id="UP000243629"/>
    </source>
</evidence>
<dbReference type="OrthoDB" id="9802264at2"/>
<evidence type="ECO:0000256" key="3">
    <source>
        <dbReference type="ARBA" id="ARBA00022741"/>
    </source>
</evidence>
<protein>
    <submittedName>
        <fullName evidence="6">NitT/TauT family transport system ATP-binding protein</fullName>
    </submittedName>
</protein>
<dbReference type="RefSeq" id="WP_093476351.1">
    <property type="nucleotide sequence ID" value="NZ_FOUI01000010.1"/>
</dbReference>
<dbReference type="PROSITE" id="PS00211">
    <property type="entry name" value="ABC_TRANSPORTER_1"/>
    <property type="match status" value="1"/>
</dbReference>
<dbReference type="EMBL" id="FOUI01000010">
    <property type="protein sequence ID" value="SFM63774.1"/>
    <property type="molecule type" value="Genomic_DNA"/>
</dbReference>
<dbReference type="PROSITE" id="PS50893">
    <property type="entry name" value="ABC_TRANSPORTER_2"/>
    <property type="match status" value="1"/>
</dbReference>